<dbReference type="GO" id="GO:0046081">
    <property type="term" value="P:dUTP catabolic process"/>
    <property type="evidence" value="ECO:0007669"/>
    <property type="project" value="TreeGrafter"/>
</dbReference>
<dbReference type="SUPFAM" id="SSF101386">
    <property type="entry name" value="all-alpha NTP pyrophosphatases"/>
    <property type="match status" value="2"/>
</dbReference>
<dbReference type="FunFam" id="1.10.287.1080:FF:000001">
    <property type="entry name" value="Nucleoside triphosphate pyrophosphohydrolase"/>
    <property type="match status" value="1"/>
</dbReference>
<evidence type="ECO:0000259" key="1">
    <source>
        <dbReference type="Pfam" id="PF03819"/>
    </source>
</evidence>
<reference evidence="2" key="2">
    <citation type="journal article" date="2021" name="PeerJ">
        <title>Extensive microbial diversity within the chicken gut microbiome revealed by metagenomics and culture.</title>
        <authorList>
            <person name="Gilroy R."/>
            <person name="Ravi A."/>
            <person name="Getino M."/>
            <person name="Pursley I."/>
            <person name="Horton D.L."/>
            <person name="Alikhan N.F."/>
            <person name="Baker D."/>
            <person name="Gharbi K."/>
            <person name="Hall N."/>
            <person name="Watson M."/>
            <person name="Adriaenssens E.M."/>
            <person name="Foster-Nyarko E."/>
            <person name="Jarju S."/>
            <person name="Secka A."/>
            <person name="Antonio M."/>
            <person name="Oren A."/>
            <person name="Chaudhuri R.R."/>
            <person name="La Ragione R."/>
            <person name="Hildebrand F."/>
            <person name="Pallen M.J."/>
        </authorList>
    </citation>
    <scope>NUCLEOTIDE SEQUENCE</scope>
    <source>
        <strain evidence="2">ChiGjej2B2-16831</strain>
    </source>
</reference>
<dbReference type="PANTHER" id="PTHR30522:SF0">
    <property type="entry name" value="NUCLEOSIDE TRIPHOSPHATE PYROPHOSPHOHYDROLASE"/>
    <property type="match status" value="1"/>
</dbReference>
<dbReference type="InterPro" id="IPR048015">
    <property type="entry name" value="NTP-PPase_MazG-like_N"/>
</dbReference>
<feature type="domain" description="NTP pyrophosphohydrolase MazG-like" evidence="1">
    <location>
        <begin position="239"/>
        <end position="312"/>
    </location>
</feature>
<dbReference type="EMBL" id="DVNZ01000108">
    <property type="protein sequence ID" value="HIU94187.1"/>
    <property type="molecule type" value="Genomic_DNA"/>
</dbReference>
<comment type="caution">
    <text evidence="2">The sequence shown here is derived from an EMBL/GenBank/DDBJ whole genome shotgun (WGS) entry which is preliminary data.</text>
</comment>
<dbReference type="GO" id="GO:0046047">
    <property type="term" value="P:TTP catabolic process"/>
    <property type="evidence" value="ECO:0007669"/>
    <property type="project" value="TreeGrafter"/>
</dbReference>
<dbReference type="InterPro" id="IPR004518">
    <property type="entry name" value="MazG-like_dom"/>
</dbReference>
<dbReference type="GO" id="GO:0046061">
    <property type="term" value="P:dATP catabolic process"/>
    <property type="evidence" value="ECO:0007669"/>
    <property type="project" value="TreeGrafter"/>
</dbReference>
<protein>
    <submittedName>
        <fullName evidence="2">Nucleoside triphosphate pyrophosphohydrolase</fullName>
        <ecNumber evidence="2">3.6.1.9</ecNumber>
    </submittedName>
</protein>
<dbReference type="GO" id="GO:0046052">
    <property type="term" value="P:UTP catabolic process"/>
    <property type="evidence" value="ECO:0007669"/>
    <property type="project" value="TreeGrafter"/>
</dbReference>
<proteinExistence type="predicted"/>
<dbReference type="AlphaFoldDB" id="A0A9D1N2Z8"/>
<evidence type="ECO:0000313" key="2">
    <source>
        <dbReference type="EMBL" id="HIU94187.1"/>
    </source>
</evidence>
<dbReference type="PANTHER" id="PTHR30522">
    <property type="entry name" value="NUCLEOSIDE TRIPHOSPHATE PYROPHOSPHOHYDROLASE"/>
    <property type="match status" value="1"/>
</dbReference>
<dbReference type="Gene3D" id="1.10.287.1080">
    <property type="entry name" value="MazG-like"/>
    <property type="match status" value="2"/>
</dbReference>
<dbReference type="GO" id="GO:0046076">
    <property type="term" value="P:dTTP catabolic process"/>
    <property type="evidence" value="ECO:0007669"/>
    <property type="project" value="TreeGrafter"/>
</dbReference>
<dbReference type="EC" id="3.6.1.9" evidence="2"/>
<accession>A0A9D1N2Z8</accession>
<dbReference type="NCBIfam" id="NF007113">
    <property type="entry name" value="PRK09562.1"/>
    <property type="match status" value="1"/>
</dbReference>
<gene>
    <name evidence="2" type="primary">mazG</name>
    <name evidence="2" type="ORF">IAD24_03420</name>
</gene>
<dbReference type="GO" id="GO:0047429">
    <property type="term" value="F:nucleoside triphosphate diphosphatase activity"/>
    <property type="evidence" value="ECO:0007669"/>
    <property type="project" value="UniProtKB-EC"/>
</dbReference>
<dbReference type="NCBIfam" id="TIGR00444">
    <property type="entry name" value="mazG"/>
    <property type="match status" value="1"/>
</dbReference>
<dbReference type="Pfam" id="PF03819">
    <property type="entry name" value="MazG"/>
    <property type="match status" value="2"/>
</dbReference>
<dbReference type="GO" id="GO:0006203">
    <property type="term" value="P:dGTP catabolic process"/>
    <property type="evidence" value="ECO:0007669"/>
    <property type="project" value="TreeGrafter"/>
</dbReference>
<evidence type="ECO:0000313" key="3">
    <source>
        <dbReference type="Proteomes" id="UP000824128"/>
    </source>
</evidence>
<dbReference type="InterPro" id="IPR011551">
    <property type="entry name" value="NTP_PyrPHydrolase_MazG"/>
</dbReference>
<feature type="domain" description="NTP pyrophosphohydrolase MazG-like" evidence="1">
    <location>
        <begin position="381"/>
        <end position="434"/>
    </location>
</feature>
<dbReference type="Proteomes" id="UP000824128">
    <property type="component" value="Unassembled WGS sequence"/>
</dbReference>
<name>A0A9D1N2Z8_9FIRM</name>
<sequence length="473" mass="51919">MQTIHIVPLSTPRTLTQAAWERLRAADRLFLLSAQHPCARPVLEAGLPHTALDALFDAAEDFDALAAAVAARLLDAGDCTLAVTGAPDALIAALTQAAGGRARLDVLPGVPLGLAAFPERVAARRLCANALPERLDPGEELLLEELDSRLLAGEVKLRLLEYFPDGWEAFVSEMGEDGAFSRRAVPLCELDRQKRYGPTTVAYVPAAPFEKLERYGFDELLSVLRRLRAPGGCPWDREQTHETIKESLLEECYEAMDAIDRGDDVDLAEELGDVLLQVAFHAEIAREQGRFTARDVTTGLVQKLVYRHPHVFGSVRADTSEQVLKNWDALKKVEKKQQSQADVLESVPKNFPALLRSRKVQKRAAAVGFDWDSAGDAFYKIGEEAEELSRAMAGDGSAAEEVGDLLFAVVNVARLLHIEPEFALAAATDKFIDRFRRMEQAALAAGRRLEDMTLAEQDAVWDEVKCGKPVGKS</sequence>
<dbReference type="CDD" id="cd11528">
    <property type="entry name" value="NTP-PPase_MazG_Nterm"/>
    <property type="match status" value="1"/>
</dbReference>
<dbReference type="CDD" id="cd11529">
    <property type="entry name" value="NTP-PPase_MazG_Cterm"/>
    <property type="match status" value="1"/>
</dbReference>
<keyword evidence="2" id="KW-0378">Hydrolase</keyword>
<reference evidence="2" key="1">
    <citation type="submission" date="2020-10" db="EMBL/GenBank/DDBJ databases">
        <authorList>
            <person name="Gilroy R."/>
        </authorList>
    </citation>
    <scope>NUCLEOTIDE SEQUENCE</scope>
    <source>
        <strain evidence="2">ChiGjej2B2-16831</strain>
    </source>
</reference>
<dbReference type="InterPro" id="IPR048011">
    <property type="entry name" value="NTP-PPase_MazG-like_C"/>
</dbReference>
<organism evidence="2 3">
    <name type="scientific">Candidatus Aphodomorpha intestinavium</name>
    <dbReference type="NCBI Taxonomy" id="2840672"/>
    <lineage>
        <taxon>Bacteria</taxon>
        <taxon>Bacillati</taxon>
        <taxon>Bacillota</taxon>
        <taxon>Clostridia</taxon>
        <taxon>Eubacteriales</taxon>
        <taxon>Candidatus Aphodomorpha</taxon>
    </lineage>
</organism>
<dbReference type="GO" id="GO:0006950">
    <property type="term" value="P:response to stress"/>
    <property type="evidence" value="ECO:0007669"/>
    <property type="project" value="UniProtKB-ARBA"/>
</dbReference>